<protein>
    <submittedName>
        <fullName evidence="1">Uncharacterized protein</fullName>
    </submittedName>
</protein>
<evidence type="ECO:0000313" key="1">
    <source>
        <dbReference type="EMBL" id="KAF4707966.1"/>
    </source>
</evidence>
<reference evidence="1 2" key="1">
    <citation type="submission" date="2020-04" db="EMBL/GenBank/DDBJ databases">
        <title>Perkinsus olseni comparative genomics.</title>
        <authorList>
            <person name="Bogema D.R."/>
        </authorList>
    </citation>
    <scope>NUCLEOTIDE SEQUENCE [LARGE SCALE GENOMIC DNA]</scope>
    <source>
        <strain evidence="1 2">ATCC PRA-207</strain>
    </source>
</reference>
<proteinExistence type="predicted"/>
<sequence length="212" mass="23963">MTEYESRIHSVLADICQDIGCDFLIVARRLRVEVVCSLWRAMVLRARRKWNPLPQCPQHHSADLREVYTLRQQGLSSSTTVFDSLSGHAAPASRARAFTLKASGSAYVVKPWRDSSVSYSWISTGRWQSGGKEAMARWRRKVSTYMRTDPALGCCTRASAILVHKQWVLENTAENVMRKPIDAHTFQDDTVISEALRIQSTHSSISSLQDTH</sequence>
<evidence type="ECO:0000313" key="2">
    <source>
        <dbReference type="Proteomes" id="UP000553632"/>
    </source>
</evidence>
<gene>
    <name evidence="1" type="ORF">FOZ63_010295</name>
</gene>
<dbReference type="Proteomes" id="UP000553632">
    <property type="component" value="Unassembled WGS sequence"/>
</dbReference>
<comment type="caution">
    <text evidence="1">The sequence shown here is derived from an EMBL/GenBank/DDBJ whole genome shotgun (WGS) entry which is preliminary data.</text>
</comment>
<dbReference type="AlphaFoldDB" id="A0A7J6QK64"/>
<dbReference type="EMBL" id="JABANO010032799">
    <property type="protein sequence ID" value="KAF4707966.1"/>
    <property type="molecule type" value="Genomic_DNA"/>
</dbReference>
<name>A0A7J6QK64_PEROL</name>
<accession>A0A7J6QK64</accession>
<keyword evidence="2" id="KW-1185">Reference proteome</keyword>
<organism evidence="1 2">
    <name type="scientific">Perkinsus olseni</name>
    <name type="common">Perkinsus atlanticus</name>
    <dbReference type="NCBI Taxonomy" id="32597"/>
    <lineage>
        <taxon>Eukaryota</taxon>
        <taxon>Sar</taxon>
        <taxon>Alveolata</taxon>
        <taxon>Perkinsozoa</taxon>
        <taxon>Perkinsea</taxon>
        <taxon>Perkinsida</taxon>
        <taxon>Perkinsidae</taxon>
        <taxon>Perkinsus</taxon>
    </lineage>
</organism>